<dbReference type="AlphaFoldDB" id="A0A1I3V1G3"/>
<dbReference type="Pfam" id="PF14534">
    <property type="entry name" value="DUF4440"/>
    <property type="match status" value="1"/>
</dbReference>
<proteinExistence type="predicted"/>
<dbReference type="Proteomes" id="UP000243887">
    <property type="component" value="Unassembled WGS sequence"/>
</dbReference>
<keyword evidence="3" id="KW-1185">Reference proteome</keyword>
<organism evidence="2 3">
    <name type="scientific">Myroides guanonis</name>
    <dbReference type="NCBI Taxonomy" id="1150112"/>
    <lineage>
        <taxon>Bacteria</taxon>
        <taxon>Pseudomonadati</taxon>
        <taxon>Bacteroidota</taxon>
        <taxon>Flavobacteriia</taxon>
        <taxon>Flavobacteriales</taxon>
        <taxon>Flavobacteriaceae</taxon>
        <taxon>Myroides</taxon>
    </lineage>
</organism>
<protein>
    <recommendedName>
        <fullName evidence="1">DUF4440 domain-containing protein</fullName>
    </recommendedName>
</protein>
<dbReference type="OrthoDB" id="997066at2"/>
<evidence type="ECO:0000313" key="2">
    <source>
        <dbReference type="EMBL" id="SFJ88206.1"/>
    </source>
</evidence>
<gene>
    <name evidence="2" type="ORF">SAMN04487893_12112</name>
</gene>
<dbReference type="InterPro" id="IPR032710">
    <property type="entry name" value="NTF2-like_dom_sf"/>
</dbReference>
<dbReference type="SUPFAM" id="SSF54427">
    <property type="entry name" value="NTF2-like"/>
    <property type="match status" value="1"/>
</dbReference>
<accession>A0A1I3V1G3</accession>
<feature type="domain" description="DUF4440" evidence="1">
    <location>
        <begin position="7"/>
        <end position="111"/>
    </location>
</feature>
<reference evidence="3" key="1">
    <citation type="submission" date="2016-10" db="EMBL/GenBank/DDBJ databases">
        <authorList>
            <person name="Varghese N."/>
            <person name="Submissions S."/>
        </authorList>
    </citation>
    <scope>NUCLEOTIDE SEQUENCE [LARGE SCALE GENOMIC DNA]</scope>
    <source>
        <strain evidence="3">DSM 26542</strain>
    </source>
</reference>
<sequence length="121" mass="13812">MIIKNDILGLENQLYEAMKSSNVEILDKLLHDDLLFITPNGETITKEMDLETYRNGYLKIVDIISNIEQLNIIEDLAVITLKINLKGSFNNEPFEAQYRYIRFWKKFSGGIKVVGGSGISI</sequence>
<dbReference type="InterPro" id="IPR027843">
    <property type="entry name" value="DUF4440"/>
</dbReference>
<evidence type="ECO:0000259" key="1">
    <source>
        <dbReference type="Pfam" id="PF14534"/>
    </source>
</evidence>
<dbReference type="Gene3D" id="3.10.450.50">
    <property type="match status" value="1"/>
</dbReference>
<evidence type="ECO:0000313" key="3">
    <source>
        <dbReference type="Proteomes" id="UP000243887"/>
    </source>
</evidence>
<dbReference type="RefSeq" id="WP_090681403.1">
    <property type="nucleotide sequence ID" value="NZ_FORU01000021.1"/>
</dbReference>
<name>A0A1I3V1G3_9FLAO</name>
<dbReference type="EMBL" id="FORU01000021">
    <property type="protein sequence ID" value="SFJ88206.1"/>
    <property type="molecule type" value="Genomic_DNA"/>
</dbReference>